<evidence type="ECO:0000313" key="2">
    <source>
        <dbReference type="EMBL" id="MXO86836.1"/>
    </source>
</evidence>
<dbReference type="AlphaFoldDB" id="A0A844ZI79"/>
<keyword evidence="1" id="KW-0812">Transmembrane</keyword>
<accession>A0A844ZI79</accession>
<evidence type="ECO:0008006" key="4">
    <source>
        <dbReference type="Google" id="ProtNLM"/>
    </source>
</evidence>
<dbReference type="SUPFAM" id="SSF55874">
    <property type="entry name" value="ATPase domain of HSP90 chaperone/DNA topoisomerase II/histidine kinase"/>
    <property type="match status" value="1"/>
</dbReference>
<keyword evidence="3" id="KW-1185">Reference proteome</keyword>
<dbReference type="InterPro" id="IPR036890">
    <property type="entry name" value="HATPase_C_sf"/>
</dbReference>
<dbReference type="RefSeq" id="WP_160684570.1">
    <property type="nucleotide sequence ID" value="NZ_WTYW01000004.1"/>
</dbReference>
<feature type="transmembrane region" description="Helical" evidence="1">
    <location>
        <begin position="325"/>
        <end position="345"/>
    </location>
</feature>
<dbReference type="Gene3D" id="3.30.565.10">
    <property type="entry name" value="Histidine kinase-like ATPase, C-terminal domain"/>
    <property type="match status" value="1"/>
</dbReference>
<name>A0A844ZI79_9SPHN</name>
<sequence length="867" mass="94180">MPIRPPALLPAGSEQARALTLAVVVAAAIAGLLTLASATMPFRVLDGLWFDAAATRTAARPPKVILIEQDDAFRALGPKRYAALIAEAENAGLAAIGFPQRPDDLSDDLTPGSLPIVTGASLTRDATGGGWHWLDEDAPGNSAEPFDMAASMIAPAEYGLYRAQHAALPTAEGRIASFEHALSRKPLTPRLFYPRMARDQNIPEARASQLLAGHFSAARLDGMIAIVRPDASQRERRFATALQPADGGMLASDLSARMVQSLLDNRAAYRMQPWWVFATLLAIALAVPLVLAKSDAKRAALPTIVVGTLLIVLIAWSILAVFSLIAPLSAMLVTLFLAVVTFILFQEFRADRALQRILDRAVDYTHQRSILNEKANLPQYLTAAAKSLGLPVSAVLEPGENGKAAYRDGFGFTAEDVSFEPAMRETLPSSDITGTVHPIVTAQQGDATSHRYLARIGTADRPGWWLFDLTPQQAKERAGELLDQVGRIAAVYARLDLWRSDLATNEEDGRVRPLEQRIGSAASLIETQSEQLRSGIDQLDTAVAIYHFGGFPVHANSAMERLYGEAELNLSRATLEQALVGLTALEEEAAGQLIGELVRQRRPITVPAREFAARQRILRIAALREEANAGNNDLIVVEALDISELNRLANLRHAVGNFIDKQLRNDLEALEFGTDVAMAQAGAQPALVRTLERLRDVSRRAVGRLEHVADLIDDTKGAIIDVCYPIDARRVVEDAYRRVKPKADDFEVAVELDLPGIGGFTMAEPLALLETVEAMMAVAIADTPHGGTIRVSLREERDTSRLEISGGFGIPFERLVAAFDEERGDVPQEFATIARGIARAVSWKGQVSYWSSVGKGYRFVVKLKRVG</sequence>
<organism evidence="2 3">
    <name type="scientific">Parapontixanthobacter aurantiacus</name>
    <dbReference type="NCBI Taxonomy" id="1463599"/>
    <lineage>
        <taxon>Bacteria</taxon>
        <taxon>Pseudomonadati</taxon>
        <taxon>Pseudomonadota</taxon>
        <taxon>Alphaproteobacteria</taxon>
        <taxon>Sphingomonadales</taxon>
        <taxon>Erythrobacteraceae</taxon>
        <taxon>Parapontixanthobacter</taxon>
    </lineage>
</organism>
<feature type="transmembrane region" description="Helical" evidence="1">
    <location>
        <begin position="299"/>
        <end position="319"/>
    </location>
</feature>
<dbReference type="Proteomes" id="UP000433104">
    <property type="component" value="Unassembled WGS sequence"/>
</dbReference>
<protein>
    <recommendedName>
        <fullName evidence="4">Sensor domain CHASE2-containing protein</fullName>
    </recommendedName>
</protein>
<feature type="transmembrane region" description="Helical" evidence="1">
    <location>
        <begin position="274"/>
        <end position="292"/>
    </location>
</feature>
<gene>
    <name evidence="2" type="ORF">GRI38_12445</name>
</gene>
<evidence type="ECO:0000256" key="1">
    <source>
        <dbReference type="SAM" id="Phobius"/>
    </source>
</evidence>
<dbReference type="OrthoDB" id="7420311at2"/>
<keyword evidence="1" id="KW-0472">Membrane</keyword>
<reference evidence="2 3" key="1">
    <citation type="submission" date="2019-12" db="EMBL/GenBank/DDBJ databases">
        <title>Genomic-based taxomic classification of the family Erythrobacteraceae.</title>
        <authorList>
            <person name="Xu L."/>
        </authorList>
    </citation>
    <scope>NUCLEOTIDE SEQUENCE [LARGE SCALE GENOMIC DNA]</scope>
    <source>
        <strain evidence="2 3">MCCC 1A09962</strain>
    </source>
</reference>
<dbReference type="EMBL" id="WTYW01000004">
    <property type="protein sequence ID" value="MXO86836.1"/>
    <property type="molecule type" value="Genomic_DNA"/>
</dbReference>
<comment type="caution">
    <text evidence="2">The sequence shown here is derived from an EMBL/GenBank/DDBJ whole genome shotgun (WGS) entry which is preliminary data.</text>
</comment>
<proteinExistence type="predicted"/>
<keyword evidence="1" id="KW-1133">Transmembrane helix</keyword>
<evidence type="ECO:0000313" key="3">
    <source>
        <dbReference type="Proteomes" id="UP000433104"/>
    </source>
</evidence>